<evidence type="ECO:0000256" key="1">
    <source>
        <dbReference type="SAM" id="Phobius"/>
    </source>
</evidence>
<organism evidence="2">
    <name type="scientific">marine metagenome</name>
    <dbReference type="NCBI Taxonomy" id="408172"/>
    <lineage>
        <taxon>unclassified sequences</taxon>
        <taxon>metagenomes</taxon>
        <taxon>ecological metagenomes</taxon>
    </lineage>
</organism>
<evidence type="ECO:0000313" key="2">
    <source>
        <dbReference type="EMBL" id="SVB85906.1"/>
    </source>
</evidence>
<gene>
    <name evidence="2" type="ORF">METZ01_LOCUS238760</name>
</gene>
<keyword evidence="1" id="KW-1133">Transmembrane helix</keyword>
<proteinExistence type="predicted"/>
<protein>
    <submittedName>
        <fullName evidence="2">Uncharacterized protein</fullName>
    </submittedName>
</protein>
<feature type="non-terminal residue" evidence="2">
    <location>
        <position position="39"/>
    </location>
</feature>
<reference evidence="2" key="1">
    <citation type="submission" date="2018-05" db="EMBL/GenBank/DDBJ databases">
        <authorList>
            <person name="Lanie J.A."/>
            <person name="Ng W.-L."/>
            <person name="Kazmierczak K.M."/>
            <person name="Andrzejewski T.M."/>
            <person name="Davidsen T.M."/>
            <person name="Wayne K.J."/>
            <person name="Tettelin H."/>
            <person name="Glass J.I."/>
            <person name="Rusch D."/>
            <person name="Podicherti R."/>
            <person name="Tsui H.-C.T."/>
            <person name="Winkler M.E."/>
        </authorList>
    </citation>
    <scope>NUCLEOTIDE SEQUENCE</scope>
</reference>
<sequence length="39" mass="4543">MNTGKKLRLTLVDLVIFVIVIASVVYLYYRVNHALAYSW</sequence>
<name>A0A382HF61_9ZZZZ</name>
<feature type="transmembrane region" description="Helical" evidence="1">
    <location>
        <begin position="7"/>
        <end position="29"/>
    </location>
</feature>
<keyword evidence="1" id="KW-0472">Membrane</keyword>
<dbReference type="EMBL" id="UINC01060904">
    <property type="protein sequence ID" value="SVB85906.1"/>
    <property type="molecule type" value="Genomic_DNA"/>
</dbReference>
<dbReference type="AlphaFoldDB" id="A0A382HF61"/>
<accession>A0A382HF61</accession>
<keyword evidence="1" id="KW-0812">Transmembrane</keyword>